<dbReference type="AlphaFoldDB" id="D2EGA6"/>
<reference evidence="1" key="2">
    <citation type="submission" date="2016-10" db="EMBL/GenBank/DDBJ databases">
        <title>New CRISPR-Cas systems from uncultivated microbes.</title>
        <authorList>
            <person name="Burstein D."/>
            <person name="Harrington L.B."/>
            <person name="Strutt S.C."/>
            <person name="Probst A.J."/>
            <person name="Anantharaman K."/>
            <person name="Thomas B.C."/>
            <person name="Doudna J.A."/>
            <person name="Banfield J.F."/>
        </authorList>
    </citation>
    <scope>NUCLEOTIDE SEQUENCE</scope>
    <source>
        <strain evidence="1">ARMAN-4</strain>
    </source>
</reference>
<dbReference type="SUPFAM" id="SSF46689">
    <property type="entry name" value="Homeodomain-like"/>
    <property type="match status" value="1"/>
</dbReference>
<reference evidence="2 3" key="1">
    <citation type="journal article" date="2010" name="Proc. Natl. Acad. Sci. U.S.A.">
        <title>Enigmatic, ultrasmall, uncultivated Archaea.</title>
        <authorList>
            <person name="Baker B.J."/>
            <person name="Comolli L.R."/>
            <person name="Dick G.J."/>
            <person name="Hauser L.J."/>
            <person name="Hyatt D."/>
            <person name="Dill B.D."/>
            <person name="Land M.L."/>
            <person name="Verberkmoes N.C."/>
            <person name="Hettich R.L."/>
            <person name="Banfield J.F."/>
        </authorList>
    </citation>
    <scope>NUCLEOTIDE SEQUENCE [LARGE SCALE GENOMIC DNA]</scope>
</reference>
<proteinExistence type="predicted"/>
<evidence type="ECO:0000313" key="2">
    <source>
        <dbReference type="EMBL" id="EEZ92609.1"/>
    </source>
</evidence>
<evidence type="ECO:0000313" key="1">
    <source>
        <dbReference type="EMBL" id="APG80649.1"/>
    </source>
</evidence>
<evidence type="ECO:0000313" key="3">
    <source>
        <dbReference type="Proteomes" id="UP000009375"/>
    </source>
</evidence>
<organism evidence="2 3">
    <name type="scientific">Candidatus Parvarchaeum acidiphilum ARMAN-4</name>
    <dbReference type="NCBI Taxonomy" id="662760"/>
    <lineage>
        <taxon>Archaea</taxon>
        <taxon>Candidatus Parvarchaeota</taxon>
        <taxon>Candidatus Parvarchaeum</taxon>
    </lineage>
</organism>
<dbReference type="Proteomes" id="UP000009375">
    <property type="component" value="Unassembled WGS sequence"/>
</dbReference>
<sequence length="157" mass="18216">MPKALPQEIKEKARRMVMNGTTRKDVALMLGITHSSVYIWTRDIKLPRIKTTPKQDSIMKILLERGYFIPEKHSEVDTLRLLKERHGIKIASVKASHVAFVKGRETDALKAFLRRKRIHYISSHKLAQLERAFGIKNTEAVRENLKENNVKLTDFIK</sequence>
<accession>A0A1L3KS50</accession>
<gene>
    <name evidence="2" type="ORF">BJBARM4_0806</name>
</gene>
<dbReference type="Gene3D" id="1.10.10.60">
    <property type="entry name" value="Homeodomain-like"/>
    <property type="match status" value="1"/>
</dbReference>
<dbReference type="EMBL" id="KY040241">
    <property type="protein sequence ID" value="APG80649.1"/>
    <property type="molecule type" value="Genomic_DNA"/>
</dbReference>
<name>D2EGA6_PARA4</name>
<protein>
    <submittedName>
        <fullName evidence="2">Uncharacterized protein</fullName>
    </submittedName>
</protein>
<dbReference type="InterPro" id="IPR009057">
    <property type="entry name" value="Homeodomain-like_sf"/>
</dbReference>
<dbReference type="EMBL" id="GG730070">
    <property type="protein sequence ID" value="EEZ92609.1"/>
    <property type="molecule type" value="Genomic_DNA"/>
</dbReference>
<accession>D2EGA6</accession>